<dbReference type="Pfam" id="PF20423">
    <property type="entry name" value="AceK_regulatory"/>
    <property type="match status" value="1"/>
</dbReference>
<evidence type="ECO:0000256" key="5">
    <source>
        <dbReference type="ARBA" id="ARBA00022679"/>
    </source>
</evidence>
<sequence>MTQPWPAADIARVILEGFDDYREHFRRITLGARERFEQARWQDIQQAAAARINLYEEKVAEANGRLRQGFQAPVLLDVEQWPLVKSAYIRLIDPRLDDELSETWYNSLFCSLFSHDQISDGCMFIHTTRPSMRSHERAAQTCTYPLQGGLKGLLRAIFADYAFNEPYGDLEGDLTRLEQQLRESLPDWVCKDPALAVELFTPVLYRNKGAYLVGRLHTVDEQWPLVIPLLHREGHGIEADALITDEAEVSIIFSFTRSYFMVDVPVPAEFVNFLKRILPGKHIAELYTSIGFYKHGKSEFYRALIGHLARSDDRFIMAPGVRGMVMSVFTLPGFNTVFKIIKDRFSPSKTVDRATVIDKYRLVKSVDRVGRMADTQEFADFRFPQAKFDPECLAELLEVAPSTVALEGDTVLIRHCWTERRMTPLNLYLEHASEAQVLEALEDYGLAIKQLAAANIFPGDMLLKNFGVTRHGRVVFYDYDEICFLTEVNFRHIPPPRYPEDEMSGEPWYSIGPHDVFPEEFPPFLFADMGQRRLFSRLHGELYDADYWKGLQEAIRAGKVIDVFPYRRRDRKP</sequence>
<dbReference type="PIRSF" id="PIRSF000719">
    <property type="entry name" value="AceK"/>
    <property type="match status" value="1"/>
</dbReference>
<dbReference type="EC" id="2.7.11.5" evidence="11"/>
<dbReference type="GO" id="GO:0006006">
    <property type="term" value="P:glucose metabolic process"/>
    <property type="evidence" value="ECO:0007669"/>
    <property type="project" value="InterPro"/>
</dbReference>
<dbReference type="InterPro" id="IPR046854">
    <property type="entry name" value="AceK_regulatory"/>
</dbReference>
<gene>
    <name evidence="11" type="primary">aceK</name>
    <name evidence="14" type="ORF">EJA05_07320</name>
</gene>
<evidence type="ECO:0000259" key="12">
    <source>
        <dbReference type="Pfam" id="PF06315"/>
    </source>
</evidence>
<feature type="binding site" evidence="11">
    <location>
        <begin position="318"/>
        <end position="324"/>
    </location>
    <ligand>
        <name>ATP</name>
        <dbReference type="ChEBI" id="CHEBI:30616"/>
    </ligand>
</feature>
<keyword evidence="10 11" id="KW-0904">Protein phosphatase</keyword>
<evidence type="ECO:0000259" key="13">
    <source>
        <dbReference type="Pfam" id="PF20423"/>
    </source>
</evidence>
<feature type="binding site" evidence="11">
    <location>
        <position position="339"/>
    </location>
    <ligand>
        <name>ATP</name>
        <dbReference type="ChEBI" id="CHEBI:30616"/>
    </ligand>
</feature>
<dbReference type="GO" id="GO:0006097">
    <property type="term" value="P:glyoxylate cycle"/>
    <property type="evidence" value="ECO:0007669"/>
    <property type="project" value="UniProtKB-UniRule"/>
</dbReference>
<dbReference type="GO" id="GO:0004721">
    <property type="term" value="F:phosphoprotein phosphatase activity"/>
    <property type="evidence" value="ECO:0007669"/>
    <property type="project" value="UniProtKB-KW"/>
</dbReference>
<comment type="catalytic activity">
    <reaction evidence="11">
        <text>L-seryl-[isocitrate dehydrogenase] + ATP = O-phospho-L-seryl-[isocitrate dehydrogenase] + ADP + H(+)</text>
        <dbReference type="Rhea" id="RHEA:43540"/>
        <dbReference type="Rhea" id="RHEA-COMP:10605"/>
        <dbReference type="Rhea" id="RHEA-COMP:10606"/>
        <dbReference type="ChEBI" id="CHEBI:15378"/>
        <dbReference type="ChEBI" id="CHEBI:29999"/>
        <dbReference type="ChEBI" id="CHEBI:30616"/>
        <dbReference type="ChEBI" id="CHEBI:83421"/>
        <dbReference type="ChEBI" id="CHEBI:456216"/>
        <dbReference type="EC" id="2.7.11.5"/>
    </reaction>
</comment>
<keyword evidence="9 11" id="KW-0067">ATP-binding</keyword>
<keyword evidence="6 11" id="KW-0547">Nucleotide-binding</keyword>
<protein>
    <recommendedName>
        <fullName evidence="11">Isocitrate dehydrogenase kinase/phosphatase</fullName>
        <shortName evidence="11">IDH kinase/phosphatase</shortName>
        <shortName evidence="11">IDHK/P</shortName>
        <ecNumber evidence="11">2.7.11.5</ecNumber>
        <ecNumber evidence="11">3.1.3.-</ecNumber>
    </recommendedName>
</protein>
<dbReference type="GO" id="GO:0008772">
    <property type="term" value="F:[isocitrate dehydrogenase (NADP+)] kinase activity"/>
    <property type="evidence" value="ECO:0007669"/>
    <property type="project" value="UniProtKB-UniRule"/>
</dbReference>
<evidence type="ECO:0000313" key="15">
    <source>
        <dbReference type="Proteomes" id="UP000268230"/>
    </source>
</evidence>
<comment type="subcellular location">
    <subcellularLocation>
        <location evidence="11">Cytoplasm</location>
    </subcellularLocation>
</comment>
<dbReference type="Proteomes" id="UP000268230">
    <property type="component" value="Chromosome"/>
</dbReference>
<comment type="function">
    <text evidence="11">Bifunctional enzyme which can phosphorylate or dephosphorylate isocitrate dehydrogenase (IDH) on a specific serine residue. This is a regulatory mechanism which enables bacteria to bypass the Krebs cycle via the glyoxylate shunt in response to the source of carbon. When bacteria are grown on glucose, IDH is fully active and unphosphorylated, but when grown on acetate or ethanol, the activity of IDH declines drastically concomitant with its phosphorylation.</text>
</comment>
<dbReference type="GO" id="GO:0016208">
    <property type="term" value="F:AMP binding"/>
    <property type="evidence" value="ECO:0007669"/>
    <property type="project" value="TreeGrafter"/>
</dbReference>
<evidence type="ECO:0000313" key="14">
    <source>
        <dbReference type="EMBL" id="AZL67566.1"/>
    </source>
</evidence>
<feature type="domain" description="Isocitrate dehydrogenase kinase/phosphatase (AceK) regulatory" evidence="13">
    <location>
        <begin position="11"/>
        <end position="312"/>
    </location>
</feature>
<dbReference type="GO" id="GO:0004674">
    <property type="term" value="F:protein serine/threonine kinase activity"/>
    <property type="evidence" value="ECO:0007669"/>
    <property type="project" value="UniProtKB-KW"/>
</dbReference>
<dbReference type="InterPro" id="IPR010452">
    <property type="entry name" value="Isocitrate_DH_AceK"/>
</dbReference>
<evidence type="ECO:0000256" key="2">
    <source>
        <dbReference type="ARBA" id="ARBA00022490"/>
    </source>
</evidence>
<dbReference type="GO" id="GO:0005524">
    <property type="term" value="F:ATP binding"/>
    <property type="evidence" value="ECO:0007669"/>
    <property type="project" value="UniProtKB-UniRule"/>
</dbReference>
<evidence type="ECO:0000256" key="10">
    <source>
        <dbReference type="ARBA" id="ARBA00022912"/>
    </source>
</evidence>
<evidence type="ECO:0000256" key="6">
    <source>
        <dbReference type="ARBA" id="ARBA00022741"/>
    </source>
</evidence>
<keyword evidence="1 11" id="KW-0329">Glyoxylate bypass</keyword>
<evidence type="ECO:0000256" key="8">
    <source>
        <dbReference type="ARBA" id="ARBA00022801"/>
    </source>
</evidence>
<evidence type="ECO:0000256" key="3">
    <source>
        <dbReference type="ARBA" id="ARBA00022527"/>
    </source>
</evidence>
<comment type="similarity">
    <text evidence="11">Belongs to the AceK family.</text>
</comment>
<dbReference type="NCBIfam" id="NF002804">
    <property type="entry name" value="PRK02946.1"/>
    <property type="match status" value="1"/>
</dbReference>
<name>A0A3Q8TZW0_9PSED</name>
<evidence type="ECO:0000256" key="4">
    <source>
        <dbReference type="ARBA" id="ARBA00022532"/>
    </source>
</evidence>
<dbReference type="GO" id="GO:0006099">
    <property type="term" value="P:tricarboxylic acid cycle"/>
    <property type="evidence" value="ECO:0007669"/>
    <property type="project" value="UniProtKB-UniRule"/>
</dbReference>
<dbReference type="HAMAP" id="MF_00747">
    <property type="entry name" value="AceK"/>
    <property type="match status" value="1"/>
</dbReference>
<dbReference type="EC" id="3.1.3.-" evidence="11"/>
<dbReference type="AlphaFoldDB" id="A0A3Q8TZW0"/>
<evidence type="ECO:0000256" key="11">
    <source>
        <dbReference type="HAMAP-Rule" id="MF_00747"/>
    </source>
</evidence>
<evidence type="ECO:0000256" key="7">
    <source>
        <dbReference type="ARBA" id="ARBA00022777"/>
    </source>
</evidence>
<evidence type="ECO:0000256" key="1">
    <source>
        <dbReference type="ARBA" id="ARBA00022435"/>
    </source>
</evidence>
<keyword evidence="2 11" id="KW-0963">Cytoplasm</keyword>
<dbReference type="InterPro" id="IPR046855">
    <property type="entry name" value="AceK_kinase"/>
</dbReference>
<dbReference type="Pfam" id="PF06315">
    <property type="entry name" value="AceK_kinase"/>
    <property type="match status" value="1"/>
</dbReference>
<dbReference type="GO" id="GO:0005737">
    <property type="term" value="C:cytoplasm"/>
    <property type="evidence" value="ECO:0007669"/>
    <property type="project" value="UniProtKB-SubCell"/>
</dbReference>
<dbReference type="PANTHER" id="PTHR39559">
    <property type="match status" value="1"/>
</dbReference>
<reference evidence="14 15" key="1">
    <citation type="submission" date="2018-12" db="EMBL/GenBank/DDBJ databases">
        <authorList>
            <person name="Li S."/>
            <person name="Yang R."/>
            <person name="Chen G."/>
            <person name="Zou L."/>
            <person name="Zhang C."/>
            <person name="Chen Y."/>
            <person name="Liu Z."/>
            <person name="Li Y."/>
            <person name="Yan Y."/>
            <person name="Huang M."/>
            <person name="Chen T."/>
        </authorList>
    </citation>
    <scope>NUCLEOTIDE SEQUENCE [LARGE SCALE GENOMIC DNA]</scope>
    <source>
        <strain evidence="14 15">1257</strain>
    </source>
</reference>
<keyword evidence="4 11" id="KW-0816">Tricarboxylic acid cycle</keyword>
<dbReference type="KEGG" id="pory:EJA05_07320"/>
<organism evidence="14 15">
    <name type="scientific">Pseudomonas entomophila</name>
    <dbReference type="NCBI Taxonomy" id="312306"/>
    <lineage>
        <taxon>Bacteria</taxon>
        <taxon>Pseudomonadati</taxon>
        <taxon>Pseudomonadota</taxon>
        <taxon>Gammaproteobacteria</taxon>
        <taxon>Pseudomonadales</taxon>
        <taxon>Pseudomonadaceae</taxon>
        <taxon>Pseudomonas</taxon>
    </lineage>
</organism>
<dbReference type="EMBL" id="CP034338">
    <property type="protein sequence ID" value="AZL67566.1"/>
    <property type="molecule type" value="Genomic_DNA"/>
</dbReference>
<feature type="domain" description="Isocitrate dehydrogenase kinase/phosphatase (AceK) kinase" evidence="12">
    <location>
        <begin position="313"/>
        <end position="567"/>
    </location>
</feature>
<dbReference type="OrthoDB" id="5287793at2"/>
<accession>A0A3Q8TZW0</accession>
<proteinExistence type="inferred from homology"/>
<keyword evidence="8 11" id="KW-0378">Hydrolase</keyword>
<keyword evidence="7 11" id="KW-0418">Kinase</keyword>
<dbReference type="PANTHER" id="PTHR39559:SF1">
    <property type="entry name" value="ISOCITRATE DEHYDROGENASE KINASE_PHOSPHATASE"/>
    <property type="match status" value="1"/>
</dbReference>
<feature type="active site" evidence="11">
    <location>
        <position position="374"/>
    </location>
</feature>
<keyword evidence="5 11" id="KW-0808">Transferase</keyword>
<evidence type="ECO:0000256" key="9">
    <source>
        <dbReference type="ARBA" id="ARBA00022840"/>
    </source>
</evidence>
<keyword evidence="3 11" id="KW-0723">Serine/threonine-protein kinase</keyword>